<evidence type="ECO:0000313" key="10">
    <source>
        <dbReference type="EMBL" id="MFC0351683.1"/>
    </source>
</evidence>
<dbReference type="InterPro" id="IPR009075">
    <property type="entry name" value="AcylCo_DH/oxidase_C"/>
</dbReference>
<evidence type="ECO:0000256" key="4">
    <source>
        <dbReference type="ARBA" id="ARBA00022827"/>
    </source>
</evidence>
<dbReference type="EMBL" id="JBHLXJ010000018">
    <property type="protein sequence ID" value="MFC0351683.1"/>
    <property type="molecule type" value="Genomic_DNA"/>
</dbReference>
<dbReference type="Pfam" id="PF12806">
    <property type="entry name" value="Acyl-CoA_dh_C"/>
    <property type="match status" value="1"/>
</dbReference>
<evidence type="ECO:0000259" key="9">
    <source>
        <dbReference type="Pfam" id="PF12806"/>
    </source>
</evidence>
<feature type="domain" description="Acyl-CoA oxidase/dehydrogenase middle" evidence="7">
    <location>
        <begin position="161"/>
        <end position="269"/>
    </location>
</feature>
<evidence type="ECO:0000259" key="7">
    <source>
        <dbReference type="Pfam" id="PF02770"/>
    </source>
</evidence>
<dbReference type="InterPro" id="IPR009100">
    <property type="entry name" value="AcylCoA_DH/oxidase_NM_dom_sf"/>
</dbReference>
<dbReference type="InterPro" id="IPR025878">
    <property type="entry name" value="Acyl-CoA_dh-like_C_dom"/>
</dbReference>
<gene>
    <name evidence="10" type="ORF">ACFFJH_17810</name>
</gene>
<dbReference type="Gene3D" id="1.20.140.10">
    <property type="entry name" value="Butyryl-CoA Dehydrogenase, subunit A, domain 3"/>
    <property type="match status" value="1"/>
</dbReference>
<evidence type="ECO:0000256" key="3">
    <source>
        <dbReference type="ARBA" id="ARBA00022630"/>
    </source>
</evidence>
<keyword evidence="5 10" id="KW-0560">Oxidoreductase</keyword>
<dbReference type="InterPro" id="IPR037069">
    <property type="entry name" value="AcylCoA_DH/ox_N_sf"/>
</dbReference>
<sequence length="596" mass="63463">MSYVAPLKDILFVMNELAGLADVNALPGCEDATPETVEAVLEESAKFTSEVIAPLNWAGDQEPSYWKDGQVFTTKGFKEAFKMFAEGGWQGMQHPTEFGGQGLPKLVATPCMEMLHAANLSFALCPLLSDGAIEALLTAGSDADKATYLENLVSGKWTGTMNLTEPQAGSDLAMVRTRAVRQGDGTYKVFGTKIFITYGEHDMAENIVHLVLARTPDAPEGVKGISLFIVPKFLVNADGSLGARNDAHCVSIEHKLGIKASPTCVLQFGDNGGAIGTLVGEENRGLEYMFIMMNAARFGVGMQGIAVAERAYQKAVSYAKDRVQSRDLAGSPGPVAIINHPDVRRMLMSMRAQIEGARALAYVAAAMSDKAHHAGDEAVRKQNQAAYEYLVPIVKGWSTEMSLNVTSTGVQVHGGMGFIEETGAAQYYRDAQILTIYEGTTAIQANDLVGRKTARDGGAVAKHFIAQIRATQAELAASSHVDLQAIAKQLALGATALDEVVNFVVANFKSDIKAVFSGSVPYLKLAGVVFGGWQLARAAQIAQQKLQVGEGDASFNQAKLATARFFADHVLSAATGLRSSIVDGSAGVLALSNEQF</sequence>
<dbReference type="Pfam" id="PF02770">
    <property type="entry name" value="Acyl-CoA_dh_M"/>
    <property type="match status" value="1"/>
</dbReference>
<dbReference type="InterPro" id="IPR013786">
    <property type="entry name" value="AcylCoA_DH/ox_N"/>
</dbReference>
<dbReference type="Pfam" id="PF02771">
    <property type="entry name" value="Acyl-CoA_dh_N"/>
    <property type="match status" value="1"/>
</dbReference>
<evidence type="ECO:0000259" key="8">
    <source>
        <dbReference type="Pfam" id="PF02771"/>
    </source>
</evidence>
<evidence type="ECO:0000256" key="2">
    <source>
        <dbReference type="ARBA" id="ARBA00009347"/>
    </source>
</evidence>
<evidence type="ECO:0000313" key="11">
    <source>
        <dbReference type="Proteomes" id="UP001589844"/>
    </source>
</evidence>
<dbReference type="Pfam" id="PF00441">
    <property type="entry name" value="Acyl-CoA_dh_1"/>
    <property type="match status" value="1"/>
</dbReference>
<keyword evidence="4" id="KW-0274">FAD</keyword>
<dbReference type="SUPFAM" id="SSF47203">
    <property type="entry name" value="Acyl-CoA dehydrogenase C-terminal domain-like"/>
    <property type="match status" value="1"/>
</dbReference>
<keyword evidence="11" id="KW-1185">Reference proteome</keyword>
<dbReference type="Gene3D" id="1.10.540.10">
    <property type="entry name" value="Acyl-CoA dehydrogenase/oxidase, N-terminal domain"/>
    <property type="match status" value="1"/>
</dbReference>
<dbReference type="EC" id="1.3.8.-" evidence="10"/>
<dbReference type="PANTHER" id="PTHR42803:SF1">
    <property type="entry name" value="BROAD-SPECIFICITY LINEAR ACYL-COA DEHYDROGENASE FADE5"/>
    <property type="match status" value="1"/>
</dbReference>
<dbReference type="RefSeq" id="WP_390214307.1">
    <property type="nucleotide sequence ID" value="NZ_JBHLXJ010000018.1"/>
</dbReference>
<comment type="cofactor">
    <cofactor evidence="1">
        <name>FAD</name>
        <dbReference type="ChEBI" id="CHEBI:57692"/>
    </cofactor>
</comment>
<organism evidence="10 11">
    <name type="scientific">Undibacterium danionis</name>
    <dbReference type="NCBI Taxonomy" id="1812100"/>
    <lineage>
        <taxon>Bacteria</taxon>
        <taxon>Pseudomonadati</taxon>
        <taxon>Pseudomonadota</taxon>
        <taxon>Betaproteobacteria</taxon>
        <taxon>Burkholderiales</taxon>
        <taxon>Oxalobacteraceae</taxon>
        <taxon>Undibacterium</taxon>
    </lineage>
</organism>
<reference evidence="10 11" key="1">
    <citation type="submission" date="2024-09" db="EMBL/GenBank/DDBJ databases">
        <authorList>
            <person name="Sun Q."/>
            <person name="Mori K."/>
        </authorList>
    </citation>
    <scope>NUCLEOTIDE SEQUENCE [LARGE SCALE GENOMIC DNA]</scope>
    <source>
        <strain evidence="10 11">CCM 8677</strain>
    </source>
</reference>
<feature type="domain" description="Acyl-CoA dehydrogenase/oxidase N-terminal" evidence="8">
    <location>
        <begin position="36"/>
        <end position="156"/>
    </location>
</feature>
<dbReference type="InterPro" id="IPR052166">
    <property type="entry name" value="Diverse_Acyl-CoA_DH"/>
</dbReference>
<comment type="caution">
    <text evidence="10">The sequence shown here is derived from an EMBL/GenBank/DDBJ whole genome shotgun (WGS) entry which is preliminary data.</text>
</comment>
<proteinExistence type="inferred from homology"/>
<dbReference type="InterPro" id="IPR046373">
    <property type="entry name" value="Acyl-CoA_Oxase/DH_mid-dom_sf"/>
</dbReference>
<protein>
    <submittedName>
        <fullName evidence="10">Acyl-CoA dehydrogenase</fullName>
        <ecNumber evidence="10">1.3.8.-</ecNumber>
    </submittedName>
</protein>
<dbReference type="SUPFAM" id="SSF56645">
    <property type="entry name" value="Acyl-CoA dehydrogenase NM domain-like"/>
    <property type="match status" value="1"/>
</dbReference>
<feature type="domain" description="Acetyl-CoA dehydrogenase-like C-terminal" evidence="9">
    <location>
        <begin position="464"/>
        <end position="591"/>
    </location>
</feature>
<dbReference type="PANTHER" id="PTHR42803">
    <property type="entry name" value="ACYL-COA DEHYDROGENASE"/>
    <property type="match status" value="1"/>
</dbReference>
<keyword evidence="3" id="KW-0285">Flavoprotein</keyword>
<evidence type="ECO:0000256" key="5">
    <source>
        <dbReference type="ARBA" id="ARBA00023002"/>
    </source>
</evidence>
<comment type="similarity">
    <text evidence="2">Belongs to the acyl-CoA dehydrogenase family.</text>
</comment>
<evidence type="ECO:0000256" key="1">
    <source>
        <dbReference type="ARBA" id="ARBA00001974"/>
    </source>
</evidence>
<dbReference type="GO" id="GO:0016491">
    <property type="term" value="F:oxidoreductase activity"/>
    <property type="evidence" value="ECO:0007669"/>
    <property type="project" value="UniProtKB-KW"/>
</dbReference>
<dbReference type="Gene3D" id="2.40.110.10">
    <property type="entry name" value="Butyryl-CoA Dehydrogenase, subunit A, domain 2"/>
    <property type="match status" value="1"/>
</dbReference>
<name>A0ABV6IJC3_9BURK</name>
<dbReference type="InterPro" id="IPR006091">
    <property type="entry name" value="Acyl-CoA_Oxase/DH_mid-dom"/>
</dbReference>
<dbReference type="Proteomes" id="UP001589844">
    <property type="component" value="Unassembled WGS sequence"/>
</dbReference>
<feature type="domain" description="Acyl-CoA dehydrogenase/oxidase C-terminal" evidence="6">
    <location>
        <begin position="283"/>
        <end position="448"/>
    </location>
</feature>
<accession>A0ABV6IJC3</accession>
<dbReference type="InterPro" id="IPR036250">
    <property type="entry name" value="AcylCo_DH-like_C"/>
</dbReference>
<evidence type="ECO:0000259" key="6">
    <source>
        <dbReference type="Pfam" id="PF00441"/>
    </source>
</evidence>